<dbReference type="Gene3D" id="1.20.5.110">
    <property type="match status" value="1"/>
</dbReference>
<dbReference type="Pfam" id="PF01294">
    <property type="entry name" value="Ribosomal_L13e"/>
    <property type="match status" value="2"/>
</dbReference>
<dbReference type="PANTHER" id="PTHR11722:SF0">
    <property type="entry name" value="LARGE RIBOSOMAL SUBUNIT PROTEIN EL13"/>
    <property type="match status" value="1"/>
</dbReference>
<evidence type="ECO:0000313" key="4">
    <source>
        <dbReference type="EMBL" id="KKA22043.1"/>
    </source>
</evidence>
<dbReference type="GO" id="GO:0030684">
    <property type="term" value="C:preribosome"/>
    <property type="evidence" value="ECO:0007669"/>
    <property type="project" value="EnsemblFungi"/>
</dbReference>
<dbReference type="EMBL" id="LASV01000160">
    <property type="protein sequence ID" value="KKA22043.1"/>
    <property type="molecule type" value="Genomic_DNA"/>
</dbReference>
<dbReference type="FunFam" id="1.20.5.110:FF:000003">
    <property type="entry name" value="60S ribosomal protein L13"/>
    <property type="match status" value="1"/>
</dbReference>
<accession>A0A0F4YWM9</accession>
<dbReference type="GO" id="GO:0006412">
    <property type="term" value="P:translation"/>
    <property type="evidence" value="ECO:0007669"/>
    <property type="project" value="InterPro"/>
</dbReference>
<dbReference type="GO" id="GO:0003723">
    <property type="term" value="F:RNA binding"/>
    <property type="evidence" value="ECO:0007669"/>
    <property type="project" value="TreeGrafter"/>
</dbReference>
<dbReference type="Proteomes" id="UP000053958">
    <property type="component" value="Unassembled WGS sequence"/>
</dbReference>
<dbReference type="OrthoDB" id="10264538at2759"/>
<dbReference type="GeneID" id="25316282"/>
<dbReference type="GO" id="GO:0022625">
    <property type="term" value="C:cytosolic large ribosomal subunit"/>
    <property type="evidence" value="ECO:0007669"/>
    <property type="project" value="TreeGrafter"/>
</dbReference>
<evidence type="ECO:0000256" key="3">
    <source>
        <dbReference type="ARBA" id="ARBA00023274"/>
    </source>
</evidence>
<sequence>MAIKHNNAIPNNHFHKHWQRRVRVHFDQPGRKHRRRQARLEKAAAVAPRPVDKLRPIVRCPTIKYNRKVRAGRGFTLQELKVFFNSPRRFPLARTIYCAHFSAGNFGKLVSPASSLRPLALRSTTAARIVSQESLAANVARLKEYKARLILFPRKSGQFKKLDSSPEEVKAAKEAFAAEGKVEGYATRVQATLPIKNITREEAITEIKRDEMPEGEKAAYRRLREARSEARLVGVREKRAKAKAEEESAKK</sequence>
<dbReference type="PANTHER" id="PTHR11722">
    <property type="entry name" value="60S RIBOSOMAL PROTEIN L13"/>
    <property type="match status" value="1"/>
</dbReference>
<dbReference type="GO" id="GO:0003735">
    <property type="term" value="F:structural constituent of ribosome"/>
    <property type="evidence" value="ECO:0007669"/>
    <property type="project" value="InterPro"/>
</dbReference>
<comment type="similarity">
    <text evidence="1">Belongs to the eukaryotic ribosomal protein eL13 family.</text>
</comment>
<keyword evidence="2 4" id="KW-0689">Ribosomal protein</keyword>
<dbReference type="AlphaFoldDB" id="A0A0F4YWM9"/>
<keyword evidence="3" id="KW-0687">Ribonucleoprotein</keyword>
<reference evidence="4 5" key="1">
    <citation type="submission" date="2015-04" db="EMBL/GenBank/DDBJ databases">
        <authorList>
            <person name="Heijne W.H."/>
            <person name="Fedorova N.D."/>
            <person name="Nierman W.C."/>
            <person name="Vollebregt A.W."/>
            <person name="Zhao Z."/>
            <person name="Wu L."/>
            <person name="Kumar M."/>
            <person name="Stam H."/>
            <person name="van den Berg M.A."/>
            <person name="Pel H.J."/>
        </authorList>
    </citation>
    <scope>NUCLEOTIDE SEQUENCE [LARGE SCALE GENOMIC DNA]</scope>
    <source>
        <strain evidence="4 5">CBS 393.64</strain>
    </source>
</reference>
<dbReference type="RefSeq" id="XP_013328655.1">
    <property type="nucleotide sequence ID" value="XM_013473201.1"/>
</dbReference>
<evidence type="ECO:0000256" key="1">
    <source>
        <dbReference type="ARBA" id="ARBA00005640"/>
    </source>
</evidence>
<gene>
    <name evidence="4" type="ORF">T310_3933</name>
</gene>
<dbReference type="InterPro" id="IPR001380">
    <property type="entry name" value="Ribosomal_eL13"/>
</dbReference>
<keyword evidence="5" id="KW-1185">Reference proteome</keyword>
<evidence type="ECO:0000313" key="5">
    <source>
        <dbReference type="Proteomes" id="UP000053958"/>
    </source>
</evidence>
<proteinExistence type="inferred from homology"/>
<comment type="caution">
    <text evidence="4">The sequence shown here is derived from an EMBL/GenBank/DDBJ whole genome shotgun (WGS) entry which is preliminary data.</text>
</comment>
<evidence type="ECO:0000256" key="2">
    <source>
        <dbReference type="ARBA" id="ARBA00022980"/>
    </source>
</evidence>
<protein>
    <submittedName>
        <fullName evidence="4">60S ribosomal protein L13</fullName>
    </submittedName>
</protein>
<name>A0A0F4YWM9_RASE3</name>
<organism evidence="4 5">
    <name type="scientific">Rasamsonia emersonii (strain ATCC 16479 / CBS 393.64 / IMI 116815)</name>
    <dbReference type="NCBI Taxonomy" id="1408163"/>
    <lineage>
        <taxon>Eukaryota</taxon>
        <taxon>Fungi</taxon>
        <taxon>Dikarya</taxon>
        <taxon>Ascomycota</taxon>
        <taxon>Pezizomycotina</taxon>
        <taxon>Eurotiomycetes</taxon>
        <taxon>Eurotiomycetidae</taxon>
        <taxon>Eurotiales</taxon>
        <taxon>Trichocomaceae</taxon>
        <taxon>Rasamsonia</taxon>
    </lineage>
</organism>
<dbReference type="STRING" id="1408163.A0A0F4YWM9"/>